<dbReference type="RefSeq" id="WP_117709213.1">
    <property type="nucleotide sequence ID" value="NZ_CAEUHP010000001.1"/>
</dbReference>
<evidence type="ECO:0000313" key="2">
    <source>
        <dbReference type="Proteomes" id="UP000284676"/>
    </source>
</evidence>
<reference evidence="1 2" key="1">
    <citation type="submission" date="2018-08" db="EMBL/GenBank/DDBJ databases">
        <title>A genome reference for cultivated species of the human gut microbiota.</title>
        <authorList>
            <person name="Zou Y."/>
            <person name="Xue W."/>
            <person name="Luo G."/>
        </authorList>
    </citation>
    <scope>NUCLEOTIDE SEQUENCE [LARGE SCALE GENOMIC DNA]</scope>
    <source>
        <strain evidence="1 2">AM25-1</strain>
    </source>
</reference>
<accession>A0A414Q2H2</accession>
<gene>
    <name evidence="1" type="ORF">DW663_00985</name>
</gene>
<dbReference type="Proteomes" id="UP000284676">
    <property type="component" value="Unassembled WGS sequence"/>
</dbReference>
<protein>
    <submittedName>
        <fullName evidence="1">Uncharacterized protein</fullName>
    </submittedName>
</protein>
<dbReference type="AlphaFoldDB" id="A0A414Q2H2"/>
<comment type="caution">
    <text evidence="1">The sequence shown here is derived from an EMBL/GenBank/DDBJ whole genome shotgun (WGS) entry which is preliminary data.</text>
</comment>
<evidence type="ECO:0000313" key="1">
    <source>
        <dbReference type="EMBL" id="RHF74996.1"/>
    </source>
</evidence>
<dbReference type="EMBL" id="QRHL01000001">
    <property type="protein sequence ID" value="RHF74996.1"/>
    <property type="molecule type" value="Genomic_DNA"/>
</dbReference>
<sequence length="104" mass="12714">MSDRLNALGQYIIEQTKRNFNFKQIKNDPIYYNILFTFGTDDYLVTDDKDEITATIQLMEFRAFHKDYPPKQLKRYTHRKFEKIHKKKEEYITVKGKRYIIIKL</sequence>
<proteinExistence type="predicted"/>
<organism evidence="1 2">
    <name type="scientific">Fusobacterium mortiferum</name>
    <dbReference type="NCBI Taxonomy" id="850"/>
    <lineage>
        <taxon>Bacteria</taxon>
        <taxon>Fusobacteriati</taxon>
        <taxon>Fusobacteriota</taxon>
        <taxon>Fusobacteriia</taxon>
        <taxon>Fusobacteriales</taxon>
        <taxon>Fusobacteriaceae</taxon>
        <taxon>Fusobacterium</taxon>
    </lineage>
</organism>
<name>A0A414Q2H2_FUSMR</name>